<keyword evidence="5 6" id="KW-0963">Cytoplasm</keyword>
<comment type="similarity">
    <text evidence="3 6">Belongs to the RecX family.</text>
</comment>
<organism evidence="9 10">
    <name type="scientific">Fundicoccus culcitae</name>
    <dbReference type="NCBI Taxonomy" id="2969821"/>
    <lineage>
        <taxon>Bacteria</taxon>
        <taxon>Bacillati</taxon>
        <taxon>Bacillota</taxon>
        <taxon>Bacilli</taxon>
        <taxon>Lactobacillales</taxon>
        <taxon>Aerococcaceae</taxon>
        <taxon>Fundicoccus</taxon>
    </lineage>
</organism>
<evidence type="ECO:0000256" key="4">
    <source>
        <dbReference type="ARBA" id="ARBA00018111"/>
    </source>
</evidence>
<evidence type="ECO:0000256" key="3">
    <source>
        <dbReference type="ARBA" id="ARBA00009695"/>
    </source>
</evidence>
<dbReference type="PANTHER" id="PTHR33602:SF1">
    <property type="entry name" value="REGULATORY PROTEIN RECX FAMILY PROTEIN"/>
    <property type="match status" value="1"/>
</dbReference>
<dbReference type="PANTHER" id="PTHR33602">
    <property type="entry name" value="REGULATORY PROTEIN RECX FAMILY PROTEIN"/>
    <property type="match status" value="1"/>
</dbReference>
<comment type="function">
    <text evidence="1 6">Modulates RecA activity.</text>
</comment>
<evidence type="ECO:0000256" key="6">
    <source>
        <dbReference type="HAMAP-Rule" id="MF_01114"/>
    </source>
</evidence>
<evidence type="ECO:0000256" key="1">
    <source>
        <dbReference type="ARBA" id="ARBA00003529"/>
    </source>
</evidence>
<evidence type="ECO:0000313" key="9">
    <source>
        <dbReference type="EMBL" id="UUX33858.1"/>
    </source>
</evidence>
<feature type="domain" description="RecX second three-helical" evidence="7">
    <location>
        <begin position="117"/>
        <end position="158"/>
    </location>
</feature>
<protein>
    <recommendedName>
        <fullName evidence="4 6">Regulatory protein RecX</fullName>
    </recommendedName>
</protein>
<dbReference type="RefSeq" id="WP_313793361.1">
    <property type="nucleotide sequence ID" value="NZ_CP102453.1"/>
</dbReference>
<dbReference type="HAMAP" id="MF_01114">
    <property type="entry name" value="RecX"/>
    <property type="match status" value="1"/>
</dbReference>
<gene>
    <name evidence="6 9" type="primary">recX</name>
    <name evidence="9" type="ORF">NRE15_13380</name>
</gene>
<evidence type="ECO:0000256" key="5">
    <source>
        <dbReference type="ARBA" id="ARBA00022490"/>
    </source>
</evidence>
<keyword evidence="10" id="KW-1185">Reference proteome</keyword>
<evidence type="ECO:0000256" key="2">
    <source>
        <dbReference type="ARBA" id="ARBA00004496"/>
    </source>
</evidence>
<dbReference type="InterPro" id="IPR053925">
    <property type="entry name" value="RecX_HTH_3rd"/>
</dbReference>
<evidence type="ECO:0000259" key="7">
    <source>
        <dbReference type="Pfam" id="PF02631"/>
    </source>
</evidence>
<reference evidence="9 10" key="1">
    <citation type="submission" date="2022-08" db="EMBL/GenBank/DDBJ databases">
        <title>Aerococcaceae sp. nov isolated from spoiled eye mask.</title>
        <authorList>
            <person name="Zhou G."/>
            <person name="Xie X.-B."/>
            <person name="Shi Q.-S."/>
            <person name="Wang Y.-S."/>
            <person name="Wen X."/>
            <person name="Peng H."/>
            <person name="Yang X.-J."/>
            <person name="Tao H.-B."/>
            <person name="Huang X.-M."/>
        </authorList>
    </citation>
    <scope>NUCLEOTIDE SEQUENCE [LARGE SCALE GENOMIC DNA]</scope>
    <source>
        <strain evidence="10">DM20194951</strain>
    </source>
</reference>
<sequence>MKITKIERQKKNKERYSIYLDEDFAFGVSESVLIRFALTKNLELTPADIDRIKAAENSEYLFNKALNYLSYGLRTQKEMTLYLQKHLNAEDVPMDEAEQSKVIAKTLERLEHLKLLDDLNYGQAYVQTKVTINRKGPKVIQQELFKKGLAKEVVDASLVQYGQDDQVENIDYLAQKFLKANQKLPLKALKQKLQQHLLMKGFDSDLISEWMNEFSFEALENDDASLIGNEAIKMIKRRQNKFKGKALEQKVKEGLFNKGFDFETIQSWVNQNNTLFDESN</sequence>
<accession>A0ABY5P606</accession>
<dbReference type="Proteomes" id="UP001315967">
    <property type="component" value="Chromosome"/>
</dbReference>
<comment type="subcellular location">
    <subcellularLocation>
        <location evidence="2 6">Cytoplasm</location>
    </subcellularLocation>
</comment>
<feature type="domain" description="RecX third three-helical" evidence="8">
    <location>
        <begin position="164"/>
        <end position="211"/>
    </location>
</feature>
<dbReference type="Gene3D" id="1.10.10.10">
    <property type="entry name" value="Winged helix-like DNA-binding domain superfamily/Winged helix DNA-binding domain"/>
    <property type="match status" value="4"/>
</dbReference>
<dbReference type="Pfam" id="PF02631">
    <property type="entry name" value="RecX_HTH2"/>
    <property type="match status" value="1"/>
</dbReference>
<dbReference type="InterPro" id="IPR053924">
    <property type="entry name" value="RecX_HTH_2nd"/>
</dbReference>
<evidence type="ECO:0000313" key="10">
    <source>
        <dbReference type="Proteomes" id="UP001315967"/>
    </source>
</evidence>
<evidence type="ECO:0000259" key="8">
    <source>
        <dbReference type="Pfam" id="PF21981"/>
    </source>
</evidence>
<dbReference type="InterPro" id="IPR003783">
    <property type="entry name" value="Regulatory_RecX"/>
</dbReference>
<dbReference type="Pfam" id="PF21981">
    <property type="entry name" value="RecX_HTH3"/>
    <property type="match status" value="1"/>
</dbReference>
<dbReference type="InterPro" id="IPR036388">
    <property type="entry name" value="WH-like_DNA-bd_sf"/>
</dbReference>
<dbReference type="EMBL" id="CP102453">
    <property type="protein sequence ID" value="UUX33858.1"/>
    <property type="molecule type" value="Genomic_DNA"/>
</dbReference>
<proteinExistence type="inferred from homology"/>
<dbReference type="NCBIfam" id="NF010733">
    <property type="entry name" value="PRK14135.1"/>
    <property type="match status" value="1"/>
</dbReference>
<name>A0ABY5P606_9LACT</name>